<evidence type="ECO:0000313" key="1">
    <source>
        <dbReference type="EMBL" id="KAK9129553.1"/>
    </source>
</evidence>
<proteinExistence type="predicted"/>
<name>A0AAP0J8U9_9MAGN</name>
<dbReference type="AlphaFoldDB" id="A0AAP0J8U9"/>
<reference evidence="1 2" key="1">
    <citation type="submission" date="2024-01" db="EMBL/GenBank/DDBJ databases">
        <title>Genome assemblies of Stephania.</title>
        <authorList>
            <person name="Yang L."/>
        </authorList>
    </citation>
    <scope>NUCLEOTIDE SEQUENCE [LARGE SCALE GENOMIC DNA]</scope>
    <source>
        <strain evidence="1">QJT</strain>
        <tissue evidence="1">Leaf</tissue>
    </source>
</reference>
<evidence type="ECO:0000313" key="2">
    <source>
        <dbReference type="Proteomes" id="UP001417504"/>
    </source>
</evidence>
<protein>
    <submittedName>
        <fullName evidence="1">Uncharacterized protein</fullName>
    </submittedName>
</protein>
<gene>
    <name evidence="1" type="ORF">Sjap_010040</name>
</gene>
<accession>A0AAP0J8U9</accession>
<keyword evidence="2" id="KW-1185">Reference proteome</keyword>
<comment type="caution">
    <text evidence="1">The sequence shown here is derived from an EMBL/GenBank/DDBJ whole genome shotgun (WGS) entry which is preliminary data.</text>
</comment>
<sequence>MGLLDRPLDDRNQTLLLLNVTSLGMQDGLGRTMAPQTASFLSLQHKLLGGLWEQTSFFPEGTVV</sequence>
<organism evidence="1 2">
    <name type="scientific">Stephania japonica</name>
    <dbReference type="NCBI Taxonomy" id="461633"/>
    <lineage>
        <taxon>Eukaryota</taxon>
        <taxon>Viridiplantae</taxon>
        <taxon>Streptophyta</taxon>
        <taxon>Embryophyta</taxon>
        <taxon>Tracheophyta</taxon>
        <taxon>Spermatophyta</taxon>
        <taxon>Magnoliopsida</taxon>
        <taxon>Ranunculales</taxon>
        <taxon>Menispermaceae</taxon>
        <taxon>Menispermoideae</taxon>
        <taxon>Cissampelideae</taxon>
        <taxon>Stephania</taxon>
    </lineage>
</organism>
<dbReference type="Proteomes" id="UP001417504">
    <property type="component" value="Unassembled WGS sequence"/>
</dbReference>
<dbReference type="EMBL" id="JBBNAE010000004">
    <property type="protein sequence ID" value="KAK9129553.1"/>
    <property type="molecule type" value="Genomic_DNA"/>
</dbReference>